<feature type="chain" id="PRO_5047471217" evidence="6">
    <location>
        <begin position="26"/>
        <end position="360"/>
    </location>
</feature>
<accession>A0ABZ0TQ07</accession>
<proteinExistence type="inferred from homology"/>
<dbReference type="Proteomes" id="UP001324380">
    <property type="component" value="Chromosome"/>
</dbReference>
<comment type="similarity">
    <text evidence="2 5">Belongs to the glycosyl hydrolase 43 family.</text>
</comment>
<dbReference type="PANTHER" id="PTHR43301">
    <property type="entry name" value="ARABINAN ENDO-1,5-ALPHA-L-ARABINOSIDASE"/>
    <property type="match status" value="1"/>
</dbReference>
<dbReference type="SUPFAM" id="SSF75005">
    <property type="entry name" value="Arabinanase/levansucrase/invertase"/>
    <property type="match status" value="1"/>
</dbReference>
<dbReference type="PANTHER" id="PTHR43301:SF3">
    <property type="entry name" value="ARABINAN ENDO-1,5-ALPHA-L-ARABINOSIDASE A-RELATED"/>
    <property type="match status" value="1"/>
</dbReference>
<evidence type="ECO:0000313" key="7">
    <source>
        <dbReference type="EMBL" id="WPU95231.1"/>
    </source>
</evidence>
<dbReference type="InterPro" id="IPR006710">
    <property type="entry name" value="Glyco_hydro_43"/>
</dbReference>
<evidence type="ECO:0000256" key="3">
    <source>
        <dbReference type="ARBA" id="ARBA00022801"/>
    </source>
</evidence>
<dbReference type="CDD" id="cd18616">
    <property type="entry name" value="GH43_ABN-like"/>
    <property type="match status" value="1"/>
</dbReference>
<dbReference type="EMBL" id="CP139558">
    <property type="protein sequence ID" value="WPU95231.1"/>
    <property type="molecule type" value="Genomic_DNA"/>
</dbReference>
<name>A0ABZ0TQ07_9SPHI</name>
<sequence>MKKKHLLPICLLVSLCMACSKKEGAKTPVVPPPAIAKDEYINPVFTPILADPSVIKAPGTNAFYAYGTEDDWGDGHGTHLIAVVKSTNLTSWNYLNDAFVTKPNWKANGFIWAPDVNYIDGKYYMYYAYSIWADPNPGIGLAIADKPEGPFSDQGKMFLSSEIGVANAIDPFYINDGNKKYLFFGSYSSAANNGTWGVELSADGKSVPDFTKKINVAAGDFEGVMIHKRGIYYYFFGSKNNCCDGAASVYQVRVGRSINLMGPYLDKDGHDLKTRGNGTLLIERNTRYAGPGHNARLMQDDAGTDWFLYHAIDRGNPLVSSGANRRALMLDKLTWNNDWPEIKGGTPSISAQKAPVFNDH</sequence>
<evidence type="ECO:0000256" key="4">
    <source>
        <dbReference type="ARBA" id="ARBA00023295"/>
    </source>
</evidence>
<dbReference type="InterPro" id="IPR023296">
    <property type="entry name" value="Glyco_hydro_beta-prop_sf"/>
</dbReference>
<dbReference type="Gene3D" id="2.115.10.20">
    <property type="entry name" value="Glycosyl hydrolase domain, family 43"/>
    <property type="match status" value="1"/>
</dbReference>
<evidence type="ECO:0000256" key="5">
    <source>
        <dbReference type="RuleBase" id="RU361187"/>
    </source>
</evidence>
<evidence type="ECO:0000256" key="2">
    <source>
        <dbReference type="ARBA" id="ARBA00009865"/>
    </source>
</evidence>
<keyword evidence="6" id="KW-0732">Signal</keyword>
<keyword evidence="3 5" id="KW-0378">Hydrolase</keyword>
<dbReference type="RefSeq" id="WP_321564343.1">
    <property type="nucleotide sequence ID" value="NZ_CP139558.1"/>
</dbReference>
<gene>
    <name evidence="7" type="ORF">SNE25_06810</name>
</gene>
<evidence type="ECO:0000256" key="6">
    <source>
        <dbReference type="SAM" id="SignalP"/>
    </source>
</evidence>
<dbReference type="InterPro" id="IPR050727">
    <property type="entry name" value="GH43_arabinanases"/>
</dbReference>
<feature type="signal peptide" evidence="6">
    <location>
        <begin position="1"/>
        <end position="25"/>
    </location>
</feature>
<reference evidence="7 8" key="1">
    <citation type="submission" date="2023-11" db="EMBL/GenBank/DDBJ databases">
        <title>Analysis of the Genomes of Mucilaginibacter gossypii cycad 4 and M. sabulilitoris SNA2: microbes with the potential for plant growth promotion.</title>
        <authorList>
            <person name="Hirsch A.M."/>
            <person name="Humm E."/>
            <person name="Rubbi M."/>
            <person name="Del Vecchio G."/>
            <person name="Ha S.M."/>
            <person name="Pellegrini M."/>
            <person name="Gunsalus R.P."/>
        </authorList>
    </citation>
    <scope>NUCLEOTIDE SEQUENCE [LARGE SCALE GENOMIC DNA]</scope>
    <source>
        <strain evidence="7 8">SNA2</strain>
    </source>
</reference>
<organism evidence="7 8">
    <name type="scientific">Mucilaginibacter sabulilitoris</name>
    <dbReference type="NCBI Taxonomy" id="1173583"/>
    <lineage>
        <taxon>Bacteria</taxon>
        <taxon>Pseudomonadati</taxon>
        <taxon>Bacteroidota</taxon>
        <taxon>Sphingobacteriia</taxon>
        <taxon>Sphingobacteriales</taxon>
        <taxon>Sphingobacteriaceae</taxon>
        <taxon>Mucilaginibacter</taxon>
    </lineage>
</organism>
<protein>
    <submittedName>
        <fullName evidence="7">Family 43 glycosylhydrolase</fullName>
    </submittedName>
</protein>
<dbReference type="Pfam" id="PF04616">
    <property type="entry name" value="Glyco_hydro_43"/>
    <property type="match status" value="1"/>
</dbReference>
<comment type="pathway">
    <text evidence="1">Glycan metabolism; L-arabinan degradation.</text>
</comment>
<keyword evidence="4 5" id="KW-0326">Glycosidase</keyword>
<evidence type="ECO:0000313" key="8">
    <source>
        <dbReference type="Proteomes" id="UP001324380"/>
    </source>
</evidence>
<keyword evidence="8" id="KW-1185">Reference proteome</keyword>
<evidence type="ECO:0000256" key="1">
    <source>
        <dbReference type="ARBA" id="ARBA00004834"/>
    </source>
</evidence>